<feature type="compositionally biased region" description="Low complexity" evidence="1">
    <location>
        <begin position="198"/>
        <end position="209"/>
    </location>
</feature>
<accession>A0A0C3BQM7</accession>
<feature type="region of interest" description="Disordered" evidence="1">
    <location>
        <begin position="172"/>
        <end position="221"/>
    </location>
</feature>
<proteinExistence type="predicted"/>
<dbReference type="HOGENOM" id="CLU_1250806_0_0_1"/>
<evidence type="ECO:0000313" key="3">
    <source>
        <dbReference type="Proteomes" id="UP000053424"/>
    </source>
</evidence>
<dbReference type="Proteomes" id="UP000053424">
    <property type="component" value="Unassembled WGS sequence"/>
</dbReference>
<protein>
    <submittedName>
        <fullName evidence="2">Uncharacterized protein</fullName>
    </submittedName>
</protein>
<evidence type="ECO:0000313" key="2">
    <source>
        <dbReference type="EMBL" id="KIM38960.1"/>
    </source>
</evidence>
<gene>
    <name evidence="2" type="ORF">M413DRAFT_29552</name>
</gene>
<keyword evidence="3" id="KW-1185">Reference proteome</keyword>
<name>A0A0C3BQM7_HEBCY</name>
<sequence length="221" mass="25467">MCFQARFHNRSIIVINDIPIDKGWLCAAASMHKYDPFLQTRDTTLISCHLSYKGDSRFFMVDFQGWKCHELPPSTDPAYYGERFYFVVLDELEHHSSVVIFWRWRPKKEFLEGTAIRAWDARMGDYRNLEVLREVHRGECSPNESQQFDEESGLPISPKPFPSRVWSVPTSFYPPSPPVDKQTQVPSSAGSRNTSKDPPSLLSRLSVLPIFGNQPNEPLDE</sequence>
<dbReference type="EMBL" id="KN831787">
    <property type="protein sequence ID" value="KIM38960.1"/>
    <property type="molecule type" value="Genomic_DNA"/>
</dbReference>
<reference evidence="3" key="2">
    <citation type="submission" date="2015-01" db="EMBL/GenBank/DDBJ databases">
        <title>Evolutionary Origins and Diversification of the Mycorrhizal Mutualists.</title>
        <authorList>
            <consortium name="DOE Joint Genome Institute"/>
            <consortium name="Mycorrhizal Genomics Consortium"/>
            <person name="Kohler A."/>
            <person name="Kuo A."/>
            <person name="Nagy L.G."/>
            <person name="Floudas D."/>
            <person name="Copeland A."/>
            <person name="Barry K.W."/>
            <person name="Cichocki N."/>
            <person name="Veneault-Fourrey C."/>
            <person name="LaButti K."/>
            <person name="Lindquist E.A."/>
            <person name="Lipzen A."/>
            <person name="Lundell T."/>
            <person name="Morin E."/>
            <person name="Murat C."/>
            <person name="Riley R."/>
            <person name="Ohm R."/>
            <person name="Sun H."/>
            <person name="Tunlid A."/>
            <person name="Henrissat B."/>
            <person name="Grigoriev I.V."/>
            <person name="Hibbett D.S."/>
            <person name="Martin F."/>
        </authorList>
    </citation>
    <scope>NUCLEOTIDE SEQUENCE [LARGE SCALE GENOMIC DNA]</scope>
    <source>
        <strain evidence="3">h7</strain>
    </source>
</reference>
<feature type="compositionally biased region" description="Polar residues" evidence="1">
    <location>
        <begin position="181"/>
        <end position="197"/>
    </location>
</feature>
<dbReference type="OrthoDB" id="2921818at2759"/>
<organism evidence="2 3">
    <name type="scientific">Hebeloma cylindrosporum</name>
    <dbReference type="NCBI Taxonomy" id="76867"/>
    <lineage>
        <taxon>Eukaryota</taxon>
        <taxon>Fungi</taxon>
        <taxon>Dikarya</taxon>
        <taxon>Basidiomycota</taxon>
        <taxon>Agaricomycotina</taxon>
        <taxon>Agaricomycetes</taxon>
        <taxon>Agaricomycetidae</taxon>
        <taxon>Agaricales</taxon>
        <taxon>Agaricineae</taxon>
        <taxon>Hymenogastraceae</taxon>
        <taxon>Hebeloma</taxon>
    </lineage>
</organism>
<dbReference type="AlphaFoldDB" id="A0A0C3BQM7"/>
<evidence type="ECO:0000256" key="1">
    <source>
        <dbReference type="SAM" id="MobiDB-lite"/>
    </source>
</evidence>
<reference evidence="2 3" key="1">
    <citation type="submission" date="2014-04" db="EMBL/GenBank/DDBJ databases">
        <authorList>
            <consortium name="DOE Joint Genome Institute"/>
            <person name="Kuo A."/>
            <person name="Gay G."/>
            <person name="Dore J."/>
            <person name="Kohler A."/>
            <person name="Nagy L.G."/>
            <person name="Floudas D."/>
            <person name="Copeland A."/>
            <person name="Barry K.W."/>
            <person name="Cichocki N."/>
            <person name="Veneault-Fourrey C."/>
            <person name="LaButti K."/>
            <person name="Lindquist E.A."/>
            <person name="Lipzen A."/>
            <person name="Lundell T."/>
            <person name="Morin E."/>
            <person name="Murat C."/>
            <person name="Sun H."/>
            <person name="Tunlid A."/>
            <person name="Henrissat B."/>
            <person name="Grigoriev I.V."/>
            <person name="Hibbett D.S."/>
            <person name="Martin F."/>
            <person name="Nordberg H.P."/>
            <person name="Cantor M.N."/>
            <person name="Hua S.X."/>
        </authorList>
    </citation>
    <scope>NUCLEOTIDE SEQUENCE [LARGE SCALE GENOMIC DNA]</scope>
    <source>
        <strain evidence="3">h7</strain>
    </source>
</reference>